<name>A0A2N1MGN0_9GLOM</name>
<dbReference type="EMBL" id="LLXL01002465">
    <property type="protein sequence ID" value="PKK60774.1"/>
    <property type="molecule type" value="Genomic_DNA"/>
</dbReference>
<protein>
    <recommendedName>
        <fullName evidence="4">Ion transport domain-containing protein</fullName>
    </recommendedName>
</protein>
<reference evidence="2 3" key="1">
    <citation type="submission" date="2016-04" db="EMBL/GenBank/DDBJ databases">
        <title>Genome analyses suggest a sexual origin of heterokaryosis in a supposedly ancient asexual fungus.</title>
        <authorList>
            <person name="Ropars J."/>
            <person name="Sedzielewska K."/>
            <person name="Noel J."/>
            <person name="Charron P."/>
            <person name="Farinelli L."/>
            <person name="Marton T."/>
            <person name="Kruger M."/>
            <person name="Pelin A."/>
            <person name="Brachmann A."/>
            <person name="Corradi N."/>
        </authorList>
    </citation>
    <scope>NUCLEOTIDE SEQUENCE [LARGE SCALE GENOMIC DNA]</scope>
    <source>
        <strain evidence="2 3">C2</strain>
    </source>
</reference>
<keyword evidence="1" id="KW-1133">Transmembrane helix</keyword>
<dbReference type="Proteomes" id="UP000233469">
    <property type="component" value="Unassembled WGS sequence"/>
</dbReference>
<keyword evidence="1" id="KW-0812">Transmembrane</keyword>
<feature type="transmembrane region" description="Helical" evidence="1">
    <location>
        <begin position="131"/>
        <end position="147"/>
    </location>
</feature>
<accession>A0A2N1MGN0</accession>
<dbReference type="AlphaFoldDB" id="A0A2N1MGN0"/>
<evidence type="ECO:0000313" key="3">
    <source>
        <dbReference type="Proteomes" id="UP000233469"/>
    </source>
</evidence>
<evidence type="ECO:0008006" key="4">
    <source>
        <dbReference type="Google" id="ProtNLM"/>
    </source>
</evidence>
<keyword evidence="1" id="KW-0472">Membrane</keyword>
<dbReference type="VEuPathDB" id="FungiDB:RhiirA1_456005"/>
<feature type="transmembrane region" description="Helical" evidence="1">
    <location>
        <begin position="192"/>
        <end position="212"/>
    </location>
</feature>
<proteinExistence type="predicted"/>
<organism evidence="2 3">
    <name type="scientific">Rhizophagus irregularis</name>
    <dbReference type="NCBI Taxonomy" id="588596"/>
    <lineage>
        <taxon>Eukaryota</taxon>
        <taxon>Fungi</taxon>
        <taxon>Fungi incertae sedis</taxon>
        <taxon>Mucoromycota</taxon>
        <taxon>Glomeromycotina</taxon>
        <taxon>Glomeromycetes</taxon>
        <taxon>Glomerales</taxon>
        <taxon>Glomeraceae</taxon>
        <taxon>Rhizophagus</taxon>
    </lineage>
</organism>
<sequence length="291" mass="34690">MNLQSLSYIIDDYARKLFFKECFADQDHFSAHDPDDIIPIECRERRNHDIKFRAFKPLVRLESNKYKWYNKFWNLFKKSEENLSLKHKIYKSLENFDNDLGKSPLALRIVPLPSFTVNDISKKNIYNWKKIILNIFLFIFIPRWYIISRNEKNRLSPFSRMILYEDNDNIYDNPATEAIINFLSWAYLNHSIIINGNFLFALIVIFYYLAFYQLVTEALQFHYRGFKKYFDEIFNSFDIISIVLSVTVMSIMFKNFQFSDGFGSVKVIDTGLIAGISFSIFFLWIELVSLN</sequence>
<evidence type="ECO:0000313" key="2">
    <source>
        <dbReference type="EMBL" id="PKK60774.1"/>
    </source>
</evidence>
<evidence type="ECO:0000256" key="1">
    <source>
        <dbReference type="SAM" id="Phobius"/>
    </source>
</evidence>
<gene>
    <name evidence="2" type="ORF">RhiirC2_792827</name>
</gene>
<dbReference type="VEuPathDB" id="FungiDB:FUN_016391"/>
<feature type="transmembrane region" description="Helical" evidence="1">
    <location>
        <begin position="233"/>
        <end position="252"/>
    </location>
</feature>
<feature type="transmembrane region" description="Helical" evidence="1">
    <location>
        <begin position="272"/>
        <end position="290"/>
    </location>
</feature>
<comment type="caution">
    <text evidence="2">The sequence shown here is derived from an EMBL/GenBank/DDBJ whole genome shotgun (WGS) entry which is preliminary data.</text>
</comment>
<reference evidence="2 3" key="2">
    <citation type="submission" date="2017-10" db="EMBL/GenBank/DDBJ databases">
        <title>Extensive intraspecific genome diversity in a model arbuscular mycorrhizal fungus.</title>
        <authorList>
            <person name="Chen E.C.H."/>
            <person name="Morin E."/>
            <person name="Baudet D."/>
            <person name="Noel J."/>
            <person name="Ndikumana S."/>
            <person name="Charron P."/>
            <person name="St-Onge C."/>
            <person name="Giorgi J."/>
            <person name="Grigoriev I.V."/>
            <person name="Roux C."/>
            <person name="Martin F.M."/>
            <person name="Corradi N."/>
        </authorList>
    </citation>
    <scope>NUCLEOTIDE SEQUENCE [LARGE SCALE GENOMIC DNA]</scope>
    <source>
        <strain evidence="2 3">C2</strain>
    </source>
</reference>